<feature type="signal peptide" evidence="2">
    <location>
        <begin position="1"/>
        <end position="20"/>
    </location>
</feature>
<accession>A0ABY0IRC5</accession>
<dbReference type="EMBL" id="SHKM01000001">
    <property type="protein sequence ID" value="RZT90137.1"/>
    <property type="molecule type" value="Genomic_DNA"/>
</dbReference>
<dbReference type="RefSeq" id="WP_130458683.1">
    <property type="nucleotide sequence ID" value="NZ_SHKM01000001.1"/>
</dbReference>
<dbReference type="Proteomes" id="UP000292136">
    <property type="component" value="Unassembled WGS sequence"/>
</dbReference>
<evidence type="ECO:0000313" key="3">
    <source>
        <dbReference type="EMBL" id="RZT90137.1"/>
    </source>
</evidence>
<gene>
    <name evidence="3" type="ORF">EV678_0948</name>
</gene>
<keyword evidence="2" id="KW-0732">Signal</keyword>
<evidence type="ECO:0000256" key="1">
    <source>
        <dbReference type="SAM" id="Phobius"/>
    </source>
</evidence>
<feature type="chain" id="PRO_5046996267" description="LPXTG cell wall anchor domain-containing protein" evidence="2">
    <location>
        <begin position="21"/>
        <end position="180"/>
    </location>
</feature>
<keyword evidence="1" id="KW-0472">Membrane</keyword>
<feature type="transmembrane region" description="Helical" evidence="1">
    <location>
        <begin position="150"/>
        <end position="169"/>
    </location>
</feature>
<reference evidence="3 4" key="1">
    <citation type="submission" date="2019-02" db="EMBL/GenBank/DDBJ databases">
        <title>Genomic Encyclopedia of Type Strains, Phase IV (KMG-IV): sequencing the most valuable type-strain genomes for metagenomic binning, comparative biology and taxonomic classification.</title>
        <authorList>
            <person name="Goeker M."/>
        </authorList>
    </citation>
    <scope>NUCLEOTIDE SEQUENCE [LARGE SCALE GENOMIC DNA]</scope>
    <source>
        <strain evidence="3 4">DSM 21223</strain>
    </source>
</reference>
<keyword evidence="4" id="KW-1185">Reference proteome</keyword>
<protein>
    <recommendedName>
        <fullName evidence="5">LPXTG cell wall anchor domain-containing protein</fullName>
    </recommendedName>
</protein>
<organism evidence="3 4">
    <name type="scientific">Azospira oryzae</name>
    <dbReference type="NCBI Taxonomy" id="146939"/>
    <lineage>
        <taxon>Bacteria</taxon>
        <taxon>Pseudomonadati</taxon>
        <taxon>Pseudomonadota</taxon>
        <taxon>Betaproteobacteria</taxon>
        <taxon>Rhodocyclales</taxon>
        <taxon>Rhodocyclaceae</taxon>
        <taxon>Azospira</taxon>
    </lineage>
</organism>
<comment type="caution">
    <text evidence="3">The sequence shown here is derived from an EMBL/GenBank/DDBJ whole genome shotgun (WGS) entry which is preliminary data.</text>
</comment>
<keyword evidence="1" id="KW-0812">Transmembrane</keyword>
<evidence type="ECO:0008006" key="5">
    <source>
        <dbReference type="Google" id="ProtNLM"/>
    </source>
</evidence>
<proteinExistence type="predicted"/>
<evidence type="ECO:0000313" key="4">
    <source>
        <dbReference type="Proteomes" id="UP000292136"/>
    </source>
</evidence>
<keyword evidence="1" id="KW-1133">Transmembrane helix</keyword>
<sequence length="180" mass="18567">MLRLISPLLLCLALAAPARADGPAAPAGSPAPSPRVEAVSDQFELVGRLRPEGLVLWLDRSADNAPVLNARLEVESGGQSAVAAFRPEHGDYLLGDAALLPALQQAGEHSLTFTLSLPAAEGQAEESDLLLGDLDVHEDHALASGPISTALLAGLALAAALLLGLGLAWRRRQQRQGGAA</sequence>
<name>A0ABY0IRC5_9RHOO</name>
<evidence type="ECO:0000256" key="2">
    <source>
        <dbReference type="SAM" id="SignalP"/>
    </source>
</evidence>